<dbReference type="SUPFAM" id="SSF53187">
    <property type="entry name" value="Zn-dependent exopeptidases"/>
    <property type="match status" value="1"/>
</dbReference>
<dbReference type="STRING" id="670482.SAMN04488542_10720"/>
<sequence>MGVYGTKPLIEQGWLGRLNIFAEPSGGYYFDQSTTSMTARIEVNGRDSTDDAPHNGHNATLLLGFLAQYLVDELSQRIEDDHGKMCLAGLYTGQMHNKVFGSGQCHINFAYSSTESGDRIRCWVEEVFSTALHSFTAKYASIGIAALTAQEAKKICKLTWVKQGLPVLQNRHAELEQFLYQLGMVRNPDELQEQAFTCDAMWAQRRDVYSIVYGPGSLADHLAHADGEYVHLSDLEQYAGSICKLLQAYASVLRNKRVKELNR</sequence>
<name>A0A1G7J4P6_9BACL</name>
<keyword evidence="2" id="KW-1185">Reference proteome</keyword>
<proteinExistence type="predicted"/>
<dbReference type="Gene3D" id="3.40.630.10">
    <property type="entry name" value="Zn peptidases"/>
    <property type="match status" value="1"/>
</dbReference>
<protein>
    <submittedName>
        <fullName evidence="1">Acetylornithine deacetylase</fullName>
    </submittedName>
</protein>
<dbReference type="OrthoDB" id="9792335at2"/>
<organism evidence="1 2">
    <name type="scientific">Fontibacillus panacisegetis</name>
    <dbReference type="NCBI Taxonomy" id="670482"/>
    <lineage>
        <taxon>Bacteria</taxon>
        <taxon>Bacillati</taxon>
        <taxon>Bacillota</taxon>
        <taxon>Bacilli</taxon>
        <taxon>Bacillales</taxon>
        <taxon>Paenibacillaceae</taxon>
        <taxon>Fontibacillus</taxon>
    </lineage>
</organism>
<reference evidence="1 2" key="1">
    <citation type="submission" date="2016-10" db="EMBL/GenBank/DDBJ databases">
        <authorList>
            <person name="de Groot N.N."/>
        </authorList>
    </citation>
    <scope>NUCLEOTIDE SEQUENCE [LARGE SCALE GENOMIC DNA]</scope>
    <source>
        <strain evidence="1 2">DSM 28129</strain>
    </source>
</reference>
<accession>A0A1G7J4P6</accession>
<dbReference type="Proteomes" id="UP000198972">
    <property type="component" value="Unassembled WGS sequence"/>
</dbReference>
<dbReference type="EMBL" id="FNBG01000007">
    <property type="protein sequence ID" value="SDF19900.1"/>
    <property type="molecule type" value="Genomic_DNA"/>
</dbReference>
<dbReference type="Gene3D" id="3.30.70.360">
    <property type="match status" value="1"/>
</dbReference>
<evidence type="ECO:0000313" key="2">
    <source>
        <dbReference type="Proteomes" id="UP000198972"/>
    </source>
</evidence>
<dbReference type="AlphaFoldDB" id="A0A1G7J4P6"/>
<gene>
    <name evidence="1" type="ORF">SAMN04488542_10720</name>
</gene>
<evidence type="ECO:0000313" key="1">
    <source>
        <dbReference type="EMBL" id="SDF19900.1"/>
    </source>
</evidence>